<protein>
    <submittedName>
        <fullName evidence="1">Uncharacterized protein</fullName>
    </submittedName>
</protein>
<organism evidence="1 2">
    <name type="scientific">Photobacterium damselae subsp. damselae</name>
    <name type="common">Listonella damsela</name>
    <dbReference type="NCBI Taxonomy" id="85581"/>
    <lineage>
        <taxon>Bacteria</taxon>
        <taxon>Pseudomonadati</taxon>
        <taxon>Pseudomonadota</taxon>
        <taxon>Gammaproteobacteria</taxon>
        <taxon>Vibrionales</taxon>
        <taxon>Vibrionaceae</taxon>
        <taxon>Photobacterium</taxon>
    </lineage>
</organism>
<gene>
    <name evidence="1" type="ORF">HWA77_19985</name>
</gene>
<reference evidence="1 2" key="1">
    <citation type="submission" date="2020-06" db="EMBL/GenBank/DDBJ databases">
        <title>Photobacterium damselae subsp. damselae comparative genomics.</title>
        <authorList>
            <person name="Osorio C.R."/>
        </authorList>
    </citation>
    <scope>NUCLEOTIDE SEQUENCE [LARGE SCALE GENOMIC DNA]</scope>
    <source>
        <strain evidence="1 2">TW250/03</strain>
    </source>
</reference>
<dbReference type="EMBL" id="JABXOR010001279">
    <property type="protein sequence ID" value="NVP02495.1"/>
    <property type="molecule type" value="Genomic_DNA"/>
</dbReference>
<evidence type="ECO:0000313" key="1">
    <source>
        <dbReference type="EMBL" id="NVP02495.1"/>
    </source>
</evidence>
<name>A0A850R242_PHODD</name>
<evidence type="ECO:0000313" key="2">
    <source>
        <dbReference type="Proteomes" id="UP000533429"/>
    </source>
</evidence>
<accession>A0A850R242</accession>
<dbReference type="RefSeq" id="WP_106340654.1">
    <property type="nucleotide sequence ID" value="NZ_PVXI01000116.1"/>
</dbReference>
<dbReference type="AlphaFoldDB" id="A0A850R242"/>
<comment type="caution">
    <text evidence="1">The sequence shown here is derived from an EMBL/GenBank/DDBJ whole genome shotgun (WGS) entry which is preliminary data.</text>
</comment>
<proteinExistence type="predicted"/>
<sequence length="110" mass="12280">MVKIDYSLGFFNGGELAFFIDNYATLDEINEKAVDYALDTMMNNAEGTKNVMPVLYKEDIDSEPKLIGRIAMLVVDSEVVIEHLTLDSDVINGDWNVIDFYNGTYGLVSA</sequence>
<dbReference type="Proteomes" id="UP000533429">
    <property type="component" value="Unassembled WGS sequence"/>
</dbReference>